<proteinExistence type="predicted"/>
<dbReference type="Gene3D" id="2.30.30.380">
    <property type="entry name" value="Zn-finger domain of Sec23/24"/>
    <property type="match status" value="1"/>
</dbReference>
<organism evidence="1 2">
    <name type="scientific">Triparma strigata</name>
    <dbReference type="NCBI Taxonomy" id="1606541"/>
    <lineage>
        <taxon>Eukaryota</taxon>
        <taxon>Sar</taxon>
        <taxon>Stramenopiles</taxon>
        <taxon>Ochrophyta</taxon>
        <taxon>Bolidophyceae</taxon>
        <taxon>Parmales</taxon>
        <taxon>Triparmaceae</taxon>
        <taxon>Triparma</taxon>
    </lineage>
</organism>
<dbReference type="AlphaFoldDB" id="A0A9W7EA44"/>
<evidence type="ECO:0000313" key="2">
    <source>
        <dbReference type="Proteomes" id="UP001165085"/>
    </source>
</evidence>
<comment type="caution">
    <text evidence="1">The sequence shown here is derived from an EMBL/GenBank/DDBJ whole genome shotgun (WGS) entry which is preliminary data.</text>
</comment>
<accession>A0A9W7EA44</accession>
<dbReference type="OrthoDB" id="10509449at2759"/>
<keyword evidence="2" id="KW-1185">Reference proteome</keyword>
<sequence>MSKPAPSTPCSAPWTCLTCTFNNSSSAFTSSCELCSTDRPSSPPPPSSAGLERDKRGYIIRVCGIAGCQYKTYQTTHMKNHKAAEHGIDVVWFAAIKTAANTRQSKHAA</sequence>
<evidence type="ECO:0000313" key="1">
    <source>
        <dbReference type="EMBL" id="GMH70580.1"/>
    </source>
</evidence>
<dbReference type="EMBL" id="BRXY01000141">
    <property type="protein sequence ID" value="GMH70580.1"/>
    <property type="molecule type" value="Genomic_DNA"/>
</dbReference>
<protein>
    <recommendedName>
        <fullName evidence="3">RanBP2-type domain-containing protein</fullName>
    </recommendedName>
</protein>
<dbReference type="Proteomes" id="UP001165085">
    <property type="component" value="Unassembled WGS sequence"/>
</dbReference>
<dbReference type="PROSITE" id="PS51257">
    <property type="entry name" value="PROKAR_LIPOPROTEIN"/>
    <property type="match status" value="1"/>
</dbReference>
<evidence type="ECO:0008006" key="3">
    <source>
        <dbReference type="Google" id="ProtNLM"/>
    </source>
</evidence>
<reference evidence="2" key="1">
    <citation type="journal article" date="2023" name="Commun. Biol.">
        <title>Genome analysis of Parmales, the sister group of diatoms, reveals the evolutionary specialization of diatoms from phago-mixotrophs to photoautotrophs.</title>
        <authorList>
            <person name="Ban H."/>
            <person name="Sato S."/>
            <person name="Yoshikawa S."/>
            <person name="Yamada K."/>
            <person name="Nakamura Y."/>
            <person name="Ichinomiya M."/>
            <person name="Sato N."/>
            <person name="Blanc-Mathieu R."/>
            <person name="Endo H."/>
            <person name="Kuwata A."/>
            <person name="Ogata H."/>
        </authorList>
    </citation>
    <scope>NUCLEOTIDE SEQUENCE [LARGE SCALE GENOMIC DNA]</scope>
    <source>
        <strain evidence="2">NIES 3701</strain>
    </source>
</reference>
<gene>
    <name evidence="1" type="ORF">TrST_g14048</name>
</gene>
<name>A0A9W7EA44_9STRA</name>